<keyword evidence="4" id="KW-1185">Reference proteome</keyword>
<feature type="signal peptide" evidence="1">
    <location>
        <begin position="1"/>
        <end position="19"/>
    </location>
</feature>
<evidence type="ECO:0000256" key="1">
    <source>
        <dbReference type="SAM" id="SignalP"/>
    </source>
</evidence>
<sequence length="426" mass="44371">MAAGLVAASASVFGLPAVAADDGDSTSITPVDDSWVVSSGDGWQVSSEPLAVGSSSRAATSPDEADCTTVSKEGIWSCIEIGDASEAPAAARTSPGAAPTFPIPEWCLEHGADGVTYVTRSVGCRIVPIDYTVYERRDGVPVVVGYAQLIAYQYIGTAADTPYWAHELTVSPAIMTGLAAEGLHVAGLPTCLTSPGNCALYDYSFPVSVLETVGSEESGLAEWEWPVVAGGQGTSNTSWSLQVNLIADSEWATAEISNAAEVRCDNELGDRGPGCVIPFATPTMTWDASVFPEYASHVPAAVNSGLPGANLGASSVPLHRLTDPPLRDANRNKACPQSLPRSTGKSCDEYPFASTYEGASTGGGTGRTFNWCSITTLPTGITGPTGYSACMIDEVQNSGAGNLLNSQLYSPQRVLDGDAFWINFFL</sequence>
<evidence type="ECO:0000313" key="4">
    <source>
        <dbReference type="Proteomes" id="UP001596011"/>
    </source>
</evidence>
<name>A0ABV9HQE2_9MICO</name>
<accession>A0ABV9HQE2</accession>
<gene>
    <name evidence="3" type="ORF">ACFO6V_22900</name>
</gene>
<dbReference type="InterPro" id="IPR029476">
    <property type="entry name" value="DNase_NucA_NucB"/>
</dbReference>
<feature type="domain" description="Deoxyribonuclease NucA/NucB" evidence="2">
    <location>
        <begin position="332"/>
        <end position="422"/>
    </location>
</feature>
<dbReference type="Pfam" id="PF14040">
    <property type="entry name" value="DNase_NucA_NucB"/>
    <property type="match status" value="1"/>
</dbReference>
<proteinExistence type="predicted"/>
<comment type="caution">
    <text evidence="3">The sequence shown here is derived from an EMBL/GenBank/DDBJ whole genome shotgun (WGS) entry which is preliminary data.</text>
</comment>
<reference evidence="4" key="1">
    <citation type="journal article" date="2019" name="Int. J. Syst. Evol. Microbiol.">
        <title>The Global Catalogue of Microorganisms (GCM) 10K type strain sequencing project: providing services to taxonomists for standard genome sequencing and annotation.</title>
        <authorList>
            <consortium name="The Broad Institute Genomics Platform"/>
            <consortium name="The Broad Institute Genome Sequencing Center for Infectious Disease"/>
            <person name="Wu L."/>
            <person name="Ma J."/>
        </authorList>
    </citation>
    <scope>NUCLEOTIDE SEQUENCE [LARGE SCALE GENOMIC DNA]</scope>
    <source>
        <strain evidence="4">CCUG 42722</strain>
    </source>
</reference>
<feature type="chain" id="PRO_5047067722" description="Deoxyribonuclease NucA/NucB domain-containing protein" evidence="1">
    <location>
        <begin position="20"/>
        <end position="426"/>
    </location>
</feature>
<organism evidence="3 4">
    <name type="scientific">Promicromonospora alba</name>
    <dbReference type="NCBI Taxonomy" id="1616110"/>
    <lineage>
        <taxon>Bacteria</taxon>
        <taxon>Bacillati</taxon>
        <taxon>Actinomycetota</taxon>
        <taxon>Actinomycetes</taxon>
        <taxon>Micrococcales</taxon>
        <taxon>Promicromonosporaceae</taxon>
        <taxon>Promicromonospora</taxon>
    </lineage>
</organism>
<dbReference type="EMBL" id="JBHSFI010000008">
    <property type="protein sequence ID" value="MFC4631115.1"/>
    <property type="molecule type" value="Genomic_DNA"/>
</dbReference>
<keyword evidence="1" id="KW-0732">Signal</keyword>
<protein>
    <recommendedName>
        <fullName evidence="2">Deoxyribonuclease NucA/NucB domain-containing protein</fullName>
    </recommendedName>
</protein>
<evidence type="ECO:0000313" key="3">
    <source>
        <dbReference type="EMBL" id="MFC4631115.1"/>
    </source>
</evidence>
<dbReference type="RefSeq" id="WP_377139889.1">
    <property type="nucleotide sequence ID" value="NZ_JBHSFI010000008.1"/>
</dbReference>
<evidence type="ECO:0000259" key="2">
    <source>
        <dbReference type="Pfam" id="PF14040"/>
    </source>
</evidence>
<dbReference type="Proteomes" id="UP001596011">
    <property type="component" value="Unassembled WGS sequence"/>
</dbReference>